<dbReference type="InterPro" id="IPR027417">
    <property type="entry name" value="P-loop_NTPase"/>
</dbReference>
<dbReference type="Pfam" id="PF22679">
    <property type="entry name" value="T1R_D3-like"/>
    <property type="match status" value="1"/>
</dbReference>
<evidence type="ECO:0000313" key="3">
    <source>
        <dbReference type="EMBL" id="GAI00548.1"/>
    </source>
</evidence>
<dbReference type="InterPro" id="IPR051268">
    <property type="entry name" value="Type-I_R_enzyme_R_subunit"/>
</dbReference>
<dbReference type="AlphaFoldDB" id="X1K200"/>
<feature type="non-terminal residue" evidence="3">
    <location>
        <position position="131"/>
    </location>
</feature>
<comment type="caution">
    <text evidence="3">The sequence shown here is derived from an EMBL/GenBank/DDBJ whole genome shotgun (WGS) entry which is preliminary data.</text>
</comment>
<evidence type="ECO:0000256" key="1">
    <source>
        <dbReference type="ARBA" id="ARBA00022747"/>
    </source>
</evidence>
<reference evidence="3" key="1">
    <citation type="journal article" date="2014" name="Front. Microbiol.">
        <title>High frequency of phylogenetically diverse reductive dehalogenase-homologous genes in deep subseafloor sedimentary metagenomes.</title>
        <authorList>
            <person name="Kawai M."/>
            <person name="Futagami T."/>
            <person name="Toyoda A."/>
            <person name="Takaki Y."/>
            <person name="Nishi S."/>
            <person name="Hori S."/>
            <person name="Arai W."/>
            <person name="Tsubouchi T."/>
            <person name="Morono Y."/>
            <person name="Uchiyama I."/>
            <person name="Ito T."/>
            <person name="Fujiyama A."/>
            <person name="Inagaki F."/>
            <person name="Takami H."/>
        </authorList>
    </citation>
    <scope>NUCLEOTIDE SEQUENCE</scope>
    <source>
        <strain evidence="3">Expedition CK06-06</strain>
    </source>
</reference>
<organism evidence="3">
    <name type="scientific">marine sediment metagenome</name>
    <dbReference type="NCBI Taxonomy" id="412755"/>
    <lineage>
        <taxon>unclassified sequences</taxon>
        <taxon>metagenomes</taxon>
        <taxon>ecological metagenomes</taxon>
    </lineage>
</organism>
<dbReference type="EMBL" id="BARU01046251">
    <property type="protein sequence ID" value="GAI00548.1"/>
    <property type="molecule type" value="Genomic_DNA"/>
</dbReference>
<sequence length="131" mass="15474">EHFKNVVEPTELKAMVVTVDREACILYKKAIDKFLPSNYSEVVMTFDQSKKIIRDYFQVLQERYNNKSVKKIHQKVIEGFKTKDTPKILIVTDMLITGFDAPNLWTMYLDKPLKEHRTLQTIARTNRPFHN</sequence>
<accession>X1K200</accession>
<dbReference type="SUPFAM" id="SSF52540">
    <property type="entry name" value="P-loop containing nucleoside triphosphate hydrolases"/>
    <property type="match status" value="1"/>
</dbReference>
<feature type="domain" description="Restriction endonuclease type I HsdR second RecA-like helicase" evidence="2">
    <location>
        <begin position="41"/>
        <end position="127"/>
    </location>
</feature>
<proteinExistence type="predicted"/>
<dbReference type="PANTHER" id="PTHR30195">
    <property type="entry name" value="TYPE I SITE-SPECIFIC DEOXYRIBONUCLEASE PROTEIN SUBUNIT M AND R"/>
    <property type="match status" value="1"/>
</dbReference>
<gene>
    <name evidence="3" type="ORF">S03H2_69846</name>
</gene>
<evidence type="ECO:0000259" key="2">
    <source>
        <dbReference type="Pfam" id="PF22679"/>
    </source>
</evidence>
<dbReference type="PANTHER" id="PTHR30195:SF15">
    <property type="entry name" value="TYPE I RESTRICTION ENZYME HINDI ENDONUCLEASE SUBUNIT"/>
    <property type="match status" value="1"/>
</dbReference>
<dbReference type="InterPro" id="IPR055180">
    <property type="entry name" value="HsdR_RecA-like_helicase_dom_2"/>
</dbReference>
<feature type="non-terminal residue" evidence="3">
    <location>
        <position position="1"/>
    </location>
</feature>
<keyword evidence="1" id="KW-0680">Restriction system</keyword>
<dbReference type="GO" id="GO:0009307">
    <property type="term" value="P:DNA restriction-modification system"/>
    <property type="evidence" value="ECO:0007669"/>
    <property type="project" value="UniProtKB-KW"/>
</dbReference>
<dbReference type="Gene3D" id="3.40.50.300">
    <property type="entry name" value="P-loop containing nucleotide triphosphate hydrolases"/>
    <property type="match status" value="1"/>
</dbReference>
<protein>
    <recommendedName>
        <fullName evidence="2">Restriction endonuclease type I HsdR second RecA-like helicase domain-containing protein</fullName>
    </recommendedName>
</protein>
<name>X1K200_9ZZZZ</name>